<sequence>MSTSEIEGLKAELATAKAKGMQRYTETLRANRRAEVAEMATARIRAELDSEVLQSGRFFLRLKAQNEKLQCEVQQANAAVVKADKAREESREAASKMLLDQGEALKHKHDHTMRYLHDSYNRMVAENAKKDMEKAALDRKVKKLVETVENYGQAQVLKETEIIQLKQKVEYMERVLQAQATARNTVAAKHPTQAFKSPVPGSKRQRTDEDTGFDSTVAQASAAQQTSRTVATASPIRVNRAPQPHAAGPVQKLTEAGRLVGLQSSHSSVSAGLPNGGNPVRQRQGEHGMQVPNGPHQAPQMAAQSPSLSMPSLQQRGSPMSSRQVQQMLAQSPQQRGSPMSQQAAQQMIPHSPSLSTATLQQRGSPMSSRQVQQMVSQSSTLNTPSLQQHSSPLSSTGMGAASHQAAQQMSPHPPYLNTSSLQQNGSQTLSTGMAASHQGQQMVVHSPSLATSSLDHHGSPMSSTSMGVTRQGQQMAAYSPSLGTSGLQHHGSPMSSTNMGATRQTQQATAQFPYLATDGPQHHNSPMFSTNMGNLHQGQQMGAQSPFLGTTGLQNHGSPMSSATMGNYHPSGYNTNASHFSAQGENMGAVATTELQSQQQGRGTIDEPYDLEGSSPSNSELSRPSPLFENADLYEYPLDAAQQAAHFLGMEQNAAFGRNNYNMDGAGSSASPQQHVHSDPQGARHDSVMVPPDMSQASRANTPACTQHPGPDSQGSSQTPIVQALSSARKAPVSYTPGPVQAHAQTPTPTQAPTAPAPNPAPKPLPTPRFAACTHCHLNWWNASCDGAEPCANCVASGSANCERPPCRDFGGDACKRRYTSCFRAHEESGFGNIAEFKKDLKRRGKKGDAKAAPMDGRGGGGGSQTGGVAGGVGVDADGDADMGDE</sequence>
<feature type="compositionally biased region" description="Basic and acidic residues" evidence="3">
    <location>
        <begin position="677"/>
        <end position="688"/>
    </location>
</feature>
<protein>
    <recommendedName>
        <fullName evidence="4">C3H1-type domain-containing protein</fullName>
    </recommendedName>
</protein>
<name>A0A7C8M2C0_9PLEO</name>
<feature type="compositionally biased region" description="Polar residues" evidence="3">
    <location>
        <begin position="696"/>
        <end position="706"/>
    </location>
</feature>
<evidence type="ECO:0000256" key="3">
    <source>
        <dbReference type="SAM" id="MobiDB-lite"/>
    </source>
</evidence>
<dbReference type="AlphaFoldDB" id="A0A7C8M2C0"/>
<feature type="region of interest" description="Disordered" evidence="3">
    <location>
        <begin position="843"/>
        <end position="887"/>
    </location>
</feature>
<gene>
    <name evidence="5" type="ORF">BDV95DRAFT_623759</name>
</gene>
<keyword evidence="1" id="KW-0862">Zinc</keyword>
<comment type="caution">
    <text evidence="5">The sequence shown here is derived from an EMBL/GenBank/DDBJ whole genome shotgun (WGS) entry which is preliminary data.</text>
</comment>
<dbReference type="Proteomes" id="UP000481861">
    <property type="component" value="Unassembled WGS sequence"/>
</dbReference>
<feature type="compositionally biased region" description="Low complexity" evidence="3">
    <location>
        <begin position="301"/>
        <end position="314"/>
    </location>
</feature>
<feature type="region of interest" description="Disordered" evidence="3">
    <location>
        <begin position="266"/>
        <end position="444"/>
    </location>
</feature>
<evidence type="ECO:0000259" key="4">
    <source>
        <dbReference type="PROSITE" id="PS50103"/>
    </source>
</evidence>
<feature type="coiled-coil region" evidence="2">
    <location>
        <begin position="59"/>
        <end position="86"/>
    </location>
</feature>
<keyword evidence="6" id="KW-1185">Reference proteome</keyword>
<feature type="compositionally biased region" description="Polar residues" evidence="3">
    <location>
        <begin position="315"/>
        <end position="346"/>
    </location>
</feature>
<organism evidence="5 6">
    <name type="scientific">Massariosphaeria phaeospora</name>
    <dbReference type="NCBI Taxonomy" id="100035"/>
    <lineage>
        <taxon>Eukaryota</taxon>
        <taxon>Fungi</taxon>
        <taxon>Dikarya</taxon>
        <taxon>Ascomycota</taxon>
        <taxon>Pezizomycotina</taxon>
        <taxon>Dothideomycetes</taxon>
        <taxon>Pleosporomycetidae</taxon>
        <taxon>Pleosporales</taxon>
        <taxon>Pleosporales incertae sedis</taxon>
        <taxon>Massariosphaeria</taxon>
    </lineage>
</organism>
<feature type="compositionally biased region" description="Low complexity" evidence="3">
    <location>
        <begin position="365"/>
        <end position="397"/>
    </location>
</feature>
<proteinExistence type="predicted"/>
<keyword evidence="1" id="KW-0479">Metal-binding</keyword>
<reference evidence="5 6" key="1">
    <citation type="submission" date="2020-01" db="EMBL/GenBank/DDBJ databases">
        <authorList>
            <consortium name="DOE Joint Genome Institute"/>
            <person name="Haridas S."/>
            <person name="Albert R."/>
            <person name="Binder M."/>
            <person name="Bloem J."/>
            <person name="Labutti K."/>
            <person name="Salamov A."/>
            <person name="Andreopoulos B."/>
            <person name="Baker S.E."/>
            <person name="Barry K."/>
            <person name="Bills G."/>
            <person name="Bluhm B.H."/>
            <person name="Cannon C."/>
            <person name="Castanera R."/>
            <person name="Culley D.E."/>
            <person name="Daum C."/>
            <person name="Ezra D."/>
            <person name="Gonzalez J.B."/>
            <person name="Henrissat B."/>
            <person name="Kuo A."/>
            <person name="Liang C."/>
            <person name="Lipzen A."/>
            <person name="Lutzoni F."/>
            <person name="Magnuson J."/>
            <person name="Mondo S."/>
            <person name="Nolan M."/>
            <person name="Ohm R."/>
            <person name="Pangilinan J."/>
            <person name="Park H.-J.H."/>
            <person name="Ramirez L."/>
            <person name="Alfaro M."/>
            <person name="Sun H."/>
            <person name="Tritt A."/>
            <person name="Yoshinaga Y."/>
            <person name="Zwiers L.-H.L."/>
            <person name="Turgeon B.G."/>
            <person name="Goodwin S.B."/>
            <person name="Spatafora J.W."/>
            <person name="Crous P.W."/>
            <person name="Grigoriev I.V."/>
        </authorList>
    </citation>
    <scope>NUCLEOTIDE SEQUENCE [LARGE SCALE GENOMIC DNA]</scope>
    <source>
        <strain evidence="5 6">CBS 611.86</strain>
    </source>
</reference>
<evidence type="ECO:0000256" key="2">
    <source>
        <dbReference type="SAM" id="Coils"/>
    </source>
</evidence>
<evidence type="ECO:0000313" key="6">
    <source>
        <dbReference type="Proteomes" id="UP000481861"/>
    </source>
</evidence>
<keyword evidence="2" id="KW-0175">Coiled coil</keyword>
<feature type="compositionally biased region" description="Low complexity" evidence="3">
    <location>
        <begin position="740"/>
        <end position="755"/>
    </location>
</feature>
<feature type="region of interest" description="Disordered" evidence="3">
    <location>
        <begin position="185"/>
        <end position="249"/>
    </location>
</feature>
<feature type="compositionally biased region" description="Gly residues" evidence="3">
    <location>
        <begin position="858"/>
        <end position="875"/>
    </location>
</feature>
<feature type="domain" description="C3H1-type" evidence="4">
    <location>
        <begin position="802"/>
        <end position="830"/>
    </location>
</feature>
<dbReference type="PROSITE" id="PS50103">
    <property type="entry name" value="ZF_C3H1"/>
    <property type="match status" value="1"/>
</dbReference>
<dbReference type="EMBL" id="JAADJZ010000033">
    <property type="protein sequence ID" value="KAF2865475.1"/>
    <property type="molecule type" value="Genomic_DNA"/>
</dbReference>
<feature type="compositionally biased region" description="Polar residues" evidence="3">
    <location>
        <begin position="353"/>
        <end position="364"/>
    </location>
</feature>
<feature type="compositionally biased region" description="Low complexity" evidence="3">
    <location>
        <begin position="612"/>
        <end position="626"/>
    </location>
</feature>
<accession>A0A7C8M2C0</accession>
<feature type="zinc finger region" description="C3H1-type" evidence="1">
    <location>
        <begin position="802"/>
        <end position="830"/>
    </location>
</feature>
<keyword evidence="1" id="KW-0863">Zinc-finger</keyword>
<evidence type="ECO:0000256" key="1">
    <source>
        <dbReference type="PROSITE-ProRule" id="PRU00723"/>
    </source>
</evidence>
<feature type="compositionally biased region" description="Polar residues" evidence="3">
    <location>
        <begin position="714"/>
        <end position="727"/>
    </location>
</feature>
<dbReference type="InterPro" id="IPR000571">
    <property type="entry name" value="Znf_CCCH"/>
</dbReference>
<feature type="region of interest" description="Disordered" evidence="3">
    <location>
        <begin position="660"/>
        <end position="764"/>
    </location>
</feature>
<feature type="region of interest" description="Disordered" evidence="3">
    <location>
        <begin position="595"/>
        <end position="626"/>
    </location>
</feature>
<dbReference type="GO" id="GO:0008270">
    <property type="term" value="F:zinc ion binding"/>
    <property type="evidence" value="ECO:0007669"/>
    <property type="project" value="UniProtKB-KW"/>
</dbReference>
<feature type="compositionally biased region" description="Acidic residues" evidence="3">
    <location>
        <begin position="878"/>
        <end position="887"/>
    </location>
</feature>
<evidence type="ECO:0000313" key="5">
    <source>
        <dbReference type="EMBL" id="KAF2865475.1"/>
    </source>
</evidence>
<feature type="compositionally biased region" description="Low complexity" evidence="3">
    <location>
        <begin position="215"/>
        <end position="234"/>
    </location>
</feature>
<feature type="compositionally biased region" description="Polar residues" evidence="3">
    <location>
        <begin position="405"/>
        <end position="444"/>
    </location>
</feature>